<protein>
    <submittedName>
        <fullName evidence="1">Uncharacterized protein</fullName>
    </submittedName>
</protein>
<proteinExistence type="predicted"/>
<dbReference type="Proteomes" id="UP001066276">
    <property type="component" value="Chromosome 7"/>
</dbReference>
<evidence type="ECO:0000313" key="1">
    <source>
        <dbReference type="EMBL" id="KAJ1124772.1"/>
    </source>
</evidence>
<sequence>MLHTQRDRTLRRISRVDFWPDWSGGDSGHGPIMEFRSESGRLLYTPREIHTVFMQHYQALYASMGIAQEEPLDLAEIQASIRELASAKRLITRRWKSADPPAEQAWKQSFGVWAAAEGVALRREDTLGLRQYPLSVRLGGTRFLPAGWGTGPGCGRTRLAAEANVRLLLDRK</sequence>
<name>A0AAV7PC30_PLEWA</name>
<dbReference type="EMBL" id="JANPWB010000011">
    <property type="protein sequence ID" value="KAJ1124772.1"/>
    <property type="molecule type" value="Genomic_DNA"/>
</dbReference>
<comment type="caution">
    <text evidence="1">The sequence shown here is derived from an EMBL/GenBank/DDBJ whole genome shotgun (WGS) entry which is preliminary data.</text>
</comment>
<evidence type="ECO:0000313" key="2">
    <source>
        <dbReference type="Proteomes" id="UP001066276"/>
    </source>
</evidence>
<reference evidence="1" key="1">
    <citation type="journal article" date="2022" name="bioRxiv">
        <title>Sequencing and chromosome-scale assembly of the giantPleurodeles waltlgenome.</title>
        <authorList>
            <person name="Brown T."/>
            <person name="Elewa A."/>
            <person name="Iarovenko S."/>
            <person name="Subramanian E."/>
            <person name="Araus A.J."/>
            <person name="Petzold A."/>
            <person name="Susuki M."/>
            <person name="Suzuki K.-i.T."/>
            <person name="Hayashi T."/>
            <person name="Toyoda A."/>
            <person name="Oliveira C."/>
            <person name="Osipova E."/>
            <person name="Leigh N.D."/>
            <person name="Simon A."/>
            <person name="Yun M.H."/>
        </authorList>
    </citation>
    <scope>NUCLEOTIDE SEQUENCE</scope>
    <source>
        <strain evidence="1">20211129_DDA</strain>
        <tissue evidence="1">Liver</tissue>
    </source>
</reference>
<dbReference type="AlphaFoldDB" id="A0AAV7PC30"/>
<gene>
    <name evidence="1" type="ORF">NDU88_003221</name>
</gene>
<keyword evidence="2" id="KW-1185">Reference proteome</keyword>
<organism evidence="1 2">
    <name type="scientific">Pleurodeles waltl</name>
    <name type="common">Iberian ribbed newt</name>
    <dbReference type="NCBI Taxonomy" id="8319"/>
    <lineage>
        <taxon>Eukaryota</taxon>
        <taxon>Metazoa</taxon>
        <taxon>Chordata</taxon>
        <taxon>Craniata</taxon>
        <taxon>Vertebrata</taxon>
        <taxon>Euteleostomi</taxon>
        <taxon>Amphibia</taxon>
        <taxon>Batrachia</taxon>
        <taxon>Caudata</taxon>
        <taxon>Salamandroidea</taxon>
        <taxon>Salamandridae</taxon>
        <taxon>Pleurodelinae</taxon>
        <taxon>Pleurodeles</taxon>
    </lineage>
</organism>
<accession>A0AAV7PC30</accession>